<comment type="caution">
    <text evidence="1">The sequence shown here is derived from an EMBL/GenBank/DDBJ whole genome shotgun (WGS) entry which is preliminary data.</text>
</comment>
<accession>A0ACC1YVF3</accession>
<evidence type="ECO:0000313" key="2">
    <source>
        <dbReference type="Proteomes" id="UP001164539"/>
    </source>
</evidence>
<protein>
    <submittedName>
        <fullName evidence="1">Plant UBX domain-containing protein 8-like</fullName>
    </submittedName>
</protein>
<sequence length="500" mass="56089">MTRPTQEAIETFKSITGASESVALQKLEEYEGNLNEAVNAYFNPGDRDITNPTAVAPPQHNNAEMNNYTQARPSTLSQLFFIARSFKPSSLLDPNYRRNLMNELGVSAVTPFVSHTGGAMGVPAAFSGRNEQVHHPGVSSVYDEITPSSQGNVLRDDSLRSFDNNMEEEMIEAAIEASKREDSSGSGLMQRQLDLLEDDEFSRAISLSLKTAEQEKEMREQRVENCDQQMEVYESGTEAEKTRKSTRELGNSSVQGAEVMHPRSPASYKLKYDLDVHPQGNKDTFPSSEWGGISPKELQEAVMLEAALFNEIPEGTSDHPQYESHSQRGLDRNAGPNYASDCHQLSSSAAAQQLLREQQDNEYLASLLADREREMNALKEAEVQLNRDEPWKESLEKEKFERWLAAKETSLPQEPAKEDGNAVTLLVKMPDGTRRGRRFVKSDKLQVLFDFIDVGRAVKPGTYRMVRSYPRRSFSVKDGSSSLNELGLTNKQELLFLEFI</sequence>
<dbReference type="EMBL" id="CM051394">
    <property type="protein sequence ID" value="KAJ4727019.1"/>
    <property type="molecule type" value="Genomic_DNA"/>
</dbReference>
<name>A0ACC1YVF3_MELAZ</name>
<gene>
    <name evidence="1" type="ORF">OWV82_000191</name>
</gene>
<keyword evidence="2" id="KW-1185">Reference proteome</keyword>
<dbReference type="Proteomes" id="UP001164539">
    <property type="component" value="Chromosome 1"/>
</dbReference>
<reference evidence="1 2" key="1">
    <citation type="journal article" date="2023" name="Science">
        <title>Complex scaffold remodeling in plant triterpene biosynthesis.</title>
        <authorList>
            <person name="De La Pena R."/>
            <person name="Hodgson H."/>
            <person name="Liu J.C."/>
            <person name="Stephenson M.J."/>
            <person name="Martin A.C."/>
            <person name="Owen C."/>
            <person name="Harkess A."/>
            <person name="Leebens-Mack J."/>
            <person name="Jimenez L.E."/>
            <person name="Osbourn A."/>
            <person name="Sattely E.S."/>
        </authorList>
    </citation>
    <scope>NUCLEOTIDE SEQUENCE [LARGE SCALE GENOMIC DNA]</scope>
    <source>
        <strain evidence="2">cv. JPN11</strain>
        <tissue evidence="1">Leaf</tissue>
    </source>
</reference>
<evidence type="ECO:0000313" key="1">
    <source>
        <dbReference type="EMBL" id="KAJ4727019.1"/>
    </source>
</evidence>
<proteinExistence type="predicted"/>
<organism evidence="1 2">
    <name type="scientific">Melia azedarach</name>
    <name type="common">Chinaberry tree</name>
    <dbReference type="NCBI Taxonomy" id="155640"/>
    <lineage>
        <taxon>Eukaryota</taxon>
        <taxon>Viridiplantae</taxon>
        <taxon>Streptophyta</taxon>
        <taxon>Embryophyta</taxon>
        <taxon>Tracheophyta</taxon>
        <taxon>Spermatophyta</taxon>
        <taxon>Magnoliopsida</taxon>
        <taxon>eudicotyledons</taxon>
        <taxon>Gunneridae</taxon>
        <taxon>Pentapetalae</taxon>
        <taxon>rosids</taxon>
        <taxon>malvids</taxon>
        <taxon>Sapindales</taxon>
        <taxon>Meliaceae</taxon>
        <taxon>Melia</taxon>
    </lineage>
</organism>